<reference evidence="1 2" key="1">
    <citation type="submission" date="2020-01" db="EMBL/GenBank/DDBJ databases">
        <title>Aspergillus terreus IFO 6365 whole genome shotgun sequence.</title>
        <authorList>
            <person name="Kanamasa S."/>
            <person name="Takahashi H."/>
        </authorList>
    </citation>
    <scope>NUCLEOTIDE SEQUENCE [LARGE SCALE GENOMIC DNA]</scope>
    <source>
        <strain evidence="1 2">IFO 6365</strain>
    </source>
</reference>
<dbReference type="SUPFAM" id="SSF51556">
    <property type="entry name" value="Metallo-dependent hydrolases"/>
    <property type="match status" value="1"/>
</dbReference>
<dbReference type="EMBL" id="BLJY01000010">
    <property type="protein sequence ID" value="GFF19409.1"/>
    <property type="molecule type" value="Genomic_DNA"/>
</dbReference>
<gene>
    <name evidence="1" type="ORF">ATEIFO6365_0010018200</name>
</gene>
<dbReference type="InterPro" id="IPR051781">
    <property type="entry name" value="Metallo-dep_Hydrolase"/>
</dbReference>
<dbReference type="InterPro" id="IPR006680">
    <property type="entry name" value="Amidohydro-rel"/>
</dbReference>
<name>A0A5M3ZAA4_ASPTE</name>
<dbReference type="InterPro" id="IPR032466">
    <property type="entry name" value="Metal_Hydrolase"/>
</dbReference>
<dbReference type="GO" id="GO:0016810">
    <property type="term" value="F:hydrolase activity, acting on carbon-nitrogen (but not peptide) bonds"/>
    <property type="evidence" value="ECO:0007669"/>
    <property type="project" value="InterPro"/>
</dbReference>
<dbReference type="PANTHER" id="PTHR43135">
    <property type="entry name" value="ALPHA-D-RIBOSE 1-METHYLPHOSPHONATE 5-TRIPHOSPHATE DIPHOSPHATASE"/>
    <property type="match status" value="1"/>
</dbReference>
<protein>
    <submittedName>
        <fullName evidence="1">Putative amidohydrolase protein</fullName>
    </submittedName>
</protein>
<dbReference type="InterPro" id="IPR011059">
    <property type="entry name" value="Metal-dep_hydrolase_composite"/>
</dbReference>
<dbReference type="PANTHER" id="PTHR43135:SF3">
    <property type="entry name" value="ALPHA-D-RIBOSE 1-METHYLPHOSPHONATE 5-TRIPHOSPHATE DIPHOSPHATASE"/>
    <property type="match status" value="1"/>
</dbReference>
<dbReference type="VEuPathDB" id="FungiDB:ATEG_08656"/>
<accession>A0A5M3ZAA4</accession>
<dbReference type="Proteomes" id="UP000452235">
    <property type="component" value="Unassembled WGS sequence"/>
</dbReference>
<dbReference type="Pfam" id="PF01979">
    <property type="entry name" value="Amidohydro_1"/>
    <property type="match status" value="1"/>
</dbReference>
<evidence type="ECO:0000313" key="1">
    <source>
        <dbReference type="EMBL" id="GFF19409.1"/>
    </source>
</evidence>
<comment type="caution">
    <text evidence="1">The sequence shown here is derived from an EMBL/GenBank/DDBJ whole genome shotgun (WGS) entry which is preliminary data.</text>
</comment>
<dbReference type="OrthoDB" id="5595695at2759"/>
<dbReference type="InterPro" id="IPR057744">
    <property type="entry name" value="OTAase-like"/>
</dbReference>
<sequence>MAVPWKQPPLKEYLLHNATIISPVDGSLHRNATLHLADGQIRSITDVAPPAAPADAVHVDLTGKYVCPGLTDCHVHVTAVPGGKGLNETFLMHPDRSKLRQPFVCQQILQRGFTTIRDCGGAGLALKEALAEGVIQGPRLFIAGHALSQTGGHGDPRDAFNDTRPAGDDCCAGLIMGLGRIVDGAEACLKAAREELRLGADFIKIMTGGGVASPTDALEHLQFSAAEIAAITSVAAQRETYVTAHAYTPQSIRHAIDNGVRGIEHGNLIDPDTARLMADRGVFLTPTLVTYAEMASDEWRGFLPPELMAKNGTVLAKGLQSLRIAKEAGVTICYGTDLLGAMTAAQTREFSIRAQVLSPLEILQSATSNAARMMGQETRLGQVKEGYVADLLILDQNPLDDITVLDDPDRHLLAVLKEGRVQVSRWSKMPQEVFGVLPVIE</sequence>
<keyword evidence="1" id="KW-0378">Hydrolase</keyword>
<dbReference type="AlphaFoldDB" id="A0A5M3ZAA4"/>
<dbReference type="Gene3D" id="3.20.20.140">
    <property type="entry name" value="Metal-dependent hydrolases"/>
    <property type="match status" value="1"/>
</dbReference>
<dbReference type="Gene3D" id="2.30.40.10">
    <property type="entry name" value="Urease, subunit C, domain 1"/>
    <property type="match status" value="1"/>
</dbReference>
<evidence type="ECO:0000313" key="2">
    <source>
        <dbReference type="Proteomes" id="UP000452235"/>
    </source>
</evidence>
<keyword evidence="2" id="KW-1185">Reference proteome</keyword>
<dbReference type="CDD" id="cd01299">
    <property type="entry name" value="Met_dep_hydrolase_A"/>
    <property type="match status" value="1"/>
</dbReference>
<proteinExistence type="predicted"/>
<dbReference type="SUPFAM" id="SSF51338">
    <property type="entry name" value="Composite domain of metallo-dependent hydrolases"/>
    <property type="match status" value="1"/>
</dbReference>
<organism evidence="1 2">
    <name type="scientific">Aspergillus terreus</name>
    <dbReference type="NCBI Taxonomy" id="33178"/>
    <lineage>
        <taxon>Eukaryota</taxon>
        <taxon>Fungi</taxon>
        <taxon>Dikarya</taxon>
        <taxon>Ascomycota</taxon>
        <taxon>Pezizomycotina</taxon>
        <taxon>Eurotiomycetes</taxon>
        <taxon>Eurotiomycetidae</taxon>
        <taxon>Eurotiales</taxon>
        <taxon>Aspergillaceae</taxon>
        <taxon>Aspergillus</taxon>
        <taxon>Aspergillus subgen. Circumdati</taxon>
    </lineage>
</organism>